<dbReference type="CDD" id="cd02253">
    <property type="entry name" value="DmpA"/>
    <property type="match status" value="1"/>
</dbReference>
<reference evidence="3 4" key="1">
    <citation type="submission" date="2020-04" db="EMBL/GenBank/DDBJ databases">
        <title>Draft genome of Pyxidicoccus fallax type strain.</title>
        <authorList>
            <person name="Whitworth D.E."/>
        </authorList>
    </citation>
    <scope>NUCLEOTIDE SEQUENCE [LARGE SCALE GENOMIC DNA]</scope>
    <source>
        <strain evidence="3 4">DSM 14698</strain>
    </source>
</reference>
<protein>
    <submittedName>
        <fullName evidence="3">P1 family peptidase</fullName>
    </submittedName>
</protein>
<comment type="similarity">
    <text evidence="1">Belongs to the peptidase S58 family.</text>
</comment>
<comment type="caution">
    <text evidence="3">The sequence shown here is derived from an EMBL/GenBank/DDBJ whole genome shotgun (WGS) entry which is preliminary data.</text>
</comment>
<dbReference type="Gene3D" id="3.60.70.12">
    <property type="entry name" value="L-amino peptidase D-ALA esterase/amidase"/>
    <property type="match status" value="1"/>
</dbReference>
<dbReference type="AlphaFoldDB" id="A0A848LSX8"/>
<gene>
    <name evidence="3" type="ORF">HG543_37430</name>
</gene>
<dbReference type="GO" id="GO:0004177">
    <property type="term" value="F:aminopeptidase activity"/>
    <property type="evidence" value="ECO:0007669"/>
    <property type="project" value="TreeGrafter"/>
</dbReference>
<sequence length="398" mass="41531">MRRGGRWRFALGALSLMAAGPVLALEAKEAKKMAEQKQAEPRARARALGVAPGIFSPGPHNGITDVAGVRVGHTTVISGDSVRTGVTAVLPHGGNPFRERVPAAIHVANGFGKLLGSTQVNELGELESPVLLTCTLCVWRVADALVAWMLEQPGMEDVRSINPVVGETNDGRLNAIRTRPVGEKEVRAALAQATSGPVAEGSVGAGTGTVAFGWKGGIGTSSRVLPAKLGGFTVGVLVQSNFGGVLQVMGAPVGKALGRYAFQKEVEERGDGSIMMVVATDAPLEHRNLRRLAERATLGLGRTGSSMSNGSGDYVIAFSTAPSLRRAFGAERLAGETLGNDAMSPLFQAVVEATEEAIYNSLFMATTVSGNGQKVEAVPLARVREVLRRHGVGQTEAP</sequence>
<dbReference type="EMBL" id="JABBJJ010000248">
    <property type="protein sequence ID" value="NMO20504.1"/>
    <property type="molecule type" value="Genomic_DNA"/>
</dbReference>
<dbReference type="InterPro" id="IPR005321">
    <property type="entry name" value="Peptidase_S58_DmpA"/>
</dbReference>
<dbReference type="PANTHER" id="PTHR36512:SF3">
    <property type="entry name" value="BLR5678 PROTEIN"/>
    <property type="match status" value="1"/>
</dbReference>
<dbReference type="Pfam" id="PF03576">
    <property type="entry name" value="Peptidase_S58"/>
    <property type="match status" value="1"/>
</dbReference>
<dbReference type="PANTHER" id="PTHR36512">
    <property type="entry name" value="D-AMINOPEPTIDASE"/>
    <property type="match status" value="1"/>
</dbReference>
<evidence type="ECO:0000313" key="3">
    <source>
        <dbReference type="EMBL" id="NMO20504.1"/>
    </source>
</evidence>
<organism evidence="3 4">
    <name type="scientific">Pyxidicoccus fallax</name>
    <dbReference type="NCBI Taxonomy" id="394095"/>
    <lineage>
        <taxon>Bacteria</taxon>
        <taxon>Pseudomonadati</taxon>
        <taxon>Myxococcota</taxon>
        <taxon>Myxococcia</taxon>
        <taxon>Myxococcales</taxon>
        <taxon>Cystobacterineae</taxon>
        <taxon>Myxococcaceae</taxon>
        <taxon>Pyxidicoccus</taxon>
    </lineage>
</organism>
<dbReference type="RefSeq" id="WP_169349717.1">
    <property type="nucleotide sequence ID" value="NZ_JABBJJ010000248.1"/>
</dbReference>
<accession>A0A848LSX8</accession>
<dbReference type="SUPFAM" id="SSF56266">
    <property type="entry name" value="DmpA/ArgJ-like"/>
    <property type="match status" value="1"/>
</dbReference>
<evidence type="ECO:0000256" key="2">
    <source>
        <dbReference type="SAM" id="SignalP"/>
    </source>
</evidence>
<feature type="signal peptide" evidence="2">
    <location>
        <begin position="1"/>
        <end position="24"/>
    </location>
</feature>
<dbReference type="InterPro" id="IPR016117">
    <property type="entry name" value="ArgJ-like_dom_sf"/>
</dbReference>
<dbReference type="Proteomes" id="UP000518300">
    <property type="component" value="Unassembled WGS sequence"/>
</dbReference>
<name>A0A848LSX8_9BACT</name>
<keyword evidence="4" id="KW-1185">Reference proteome</keyword>
<proteinExistence type="inferred from homology"/>
<keyword evidence="2" id="KW-0732">Signal</keyword>
<feature type="chain" id="PRO_5032684090" evidence="2">
    <location>
        <begin position="25"/>
        <end position="398"/>
    </location>
</feature>
<evidence type="ECO:0000256" key="1">
    <source>
        <dbReference type="ARBA" id="ARBA00007068"/>
    </source>
</evidence>
<evidence type="ECO:0000313" key="4">
    <source>
        <dbReference type="Proteomes" id="UP000518300"/>
    </source>
</evidence>